<proteinExistence type="predicted"/>
<gene>
    <name evidence="2" type="ORF">ISN45_Aa08g003940</name>
</gene>
<dbReference type="EMBL" id="JAEFBK010000013">
    <property type="protein sequence ID" value="KAG7532736.1"/>
    <property type="molecule type" value="Genomic_DNA"/>
</dbReference>
<sequence>MYINRGFVLTNLTFYQRARSEREREMEKKSASQLGLVLFLLVVLLVPTHTESALPSQQESLLVIGSRRLMSSYKTNSNIDFGGSISGQAGGGIQNP</sequence>
<protein>
    <submittedName>
        <fullName evidence="2">Uncharacterized protein</fullName>
    </submittedName>
</protein>
<evidence type="ECO:0000313" key="3">
    <source>
        <dbReference type="Proteomes" id="UP000694240"/>
    </source>
</evidence>
<accession>A0A8T1XE01</accession>
<dbReference type="Proteomes" id="UP000694240">
    <property type="component" value="Chromosome 13"/>
</dbReference>
<reference evidence="2 3" key="1">
    <citation type="submission" date="2020-12" db="EMBL/GenBank/DDBJ databases">
        <title>Concerted genomic and epigenomic changes stabilize Arabidopsis allopolyploids.</title>
        <authorList>
            <person name="Chen Z."/>
        </authorList>
    </citation>
    <scope>NUCLEOTIDE SEQUENCE [LARGE SCALE GENOMIC DNA]</scope>
    <source>
        <strain evidence="2">Allo738</strain>
        <tissue evidence="2">Leaf</tissue>
    </source>
</reference>
<comment type="caution">
    <text evidence="2">The sequence shown here is derived from an EMBL/GenBank/DDBJ whole genome shotgun (WGS) entry which is preliminary data.</text>
</comment>
<evidence type="ECO:0000256" key="1">
    <source>
        <dbReference type="SAM" id="MobiDB-lite"/>
    </source>
</evidence>
<name>A0A8T1XE01_9BRAS</name>
<feature type="compositionally biased region" description="Gly residues" evidence="1">
    <location>
        <begin position="84"/>
        <end position="96"/>
    </location>
</feature>
<organism evidence="2 3">
    <name type="scientific">Arabidopsis thaliana x Arabidopsis arenosa</name>
    <dbReference type="NCBI Taxonomy" id="1240361"/>
    <lineage>
        <taxon>Eukaryota</taxon>
        <taxon>Viridiplantae</taxon>
        <taxon>Streptophyta</taxon>
        <taxon>Embryophyta</taxon>
        <taxon>Tracheophyta</taxon>
        <taxon>Spermatophyta</taxon>
        <taxon>Magnoliopsida</taxon>
        <taxon>eudicotyledons</taxon>
        <taxon>Gunneridae</taxon>
        <taxon>Pentapetalae</taxon>
        <taxon>rosids</taxon>
        <taxon>malvids</taxon>
        <taxon>Brassicales</taxon>
        <taxon>Brassicaceae</taxon>
        <taxon>Camelineae</taxon>
        <taxon>Arabidopsis</taxon>
    </lineage>
</organism>
<dbReference type="AlphaFoldDB" id="A0A8T1XE01"/>
<feature type="region of interest" description="Disordered" evidence="1">
    <location>
        <begin position="77"/>
        <end position="96"/>
    </location>
</feature>
<keyword evidence="3" id="KW-1185">Reference proteome</keyword>
<evidence type="ECO:0000313" key="2">
    <source>
        <dbReference type="EMBL" id="KAG7532736.1"/>
    </source>
</evidence>